<dbReference type="HOGENOM" id="CLU_1408293_0_0_1"/>
<reference evidence="2" key="1">
    <citation type="submission" date="2003-08" db="EMBL/GenBank/DDBJ databases">
        <authorList>
            <person name="Birren B."/>
            <person name="Nusbaum C."/>
            <person name="Abebe A."/>
            <person name="Abouelleil A."/>
            <person name="Adekoya E."/>
            <person name="Ait-zahra M."/>
            <person name="Allen N."/>
            <person name="Allen T."/>
            <person name="An P."/>
            <person name="Anderson M."/>
            <person name="Anderson S."/>
            <person name="Arachchi H."/>
            <person name="Armbruster J."/>
            <person name="Bachantsang P."/>
            <person name="Baldwin J."/>
            <person name="Barry A."/>
            <person name="Bayul T."/>
            <person name="Blitshsteyn B."/>
            <person name="Bloom T."/>
            <person name="Blye J."/>
            <person name="Boguslavskiy L."/>
            <person name="Borowsky M."/>
            <person name="Boukhgalter B."/>
            <person name="Brunache A."/>
            <person name="Butler J."/>
            <person name="Calixte N."/>
            <person name="Calvo S."/>
            <person name="Camarata J."/>
            <person name="Campo K."/>
            <person name="Chang J."/>
            <person name="Cheshatsang Y."/>
            <person name="Citroen M."/>
            <person name="Collymore A."/>
            <person name="Considine T."/>
            <person name="Cook A."/>
            <person name="Cooke P."/>
            <person name="Corum B."/>
            <person name="Cuomo C."/>
            <person name="David R."/>
            <person name="Dawoe T."/>
            <person name="Degray S."/>
            <person name="Dodge S."/>
            <person name="Dooley K."/>
            <person name="Dorje P."/>
            <person name="Dorjee K."/>
            <person name="Dorris L."/>
            <person name="Duffey N."/>
            <person name="Dupes A."/>
            <person name="Elkins T."/>
            <person name="Engels R."/>
            <person name="Erickson J."/>
            <person name="Farina A."/>
            <person name="Faro S."/>
            <person name="Ferreira P."/>
            <person name="Fischer H."/>
            <person name="Fitzgerald M."/>
            <person name="Foley K."/>
            <person name="Gage D."/>
            <person name="Galagan J."/>
            <person name="Gearin G."/>
            <person name="Gnerre S."/>
            <person name="Gnirke A."/>
            <person name="Goyette A."/>
            <person name="Graham J."/>
            <person name="Grandbois E."/>
            <person name="Gyaltsen K."/>
            <person name="Hafez N."/>
            <person name="Hagopian D."/>
            <person name="Hagos B."/>
            <person name="Hall J."/>
            <person name="Hatcher B."/>
            <person name="Heller A."/>
            <person name="Higgins H."/>
            <person name="Honan T."/>
            <person name="Horn A."/>
            <person name="Houde N."/>
            <person name="Hughes L."/>
            <person name="Hulme W."/>
            <person name="Husby E."/>
            <person name="Iliev I."/>
            <person name="Jaffe D."/>
            <person name="Jones C."/>
            <person name="Kamal M."/>
            <person name="Kamat A."/>
            <person name="Kamvysselis M."/>
            <person name="Karlsson E."/>
            <person name="Kells C."/>
            <person name="Kieu A."/>
            <person name="Kisner P."/>
            <person name="Kodira C."/>
            <person name="Kulbokas E."/>
            <person name="Labutti K."/>
            <person name="Lama D."/>
            <person name="Landers T."/>
            <person name="Leger J."/>
            <person name="Levine S."/>
            <person name="Lewis D."/>
            <person name="Lewis T."/>
            <person name="Lindblad-toh K."/>
            <person name="Liu X."/>
            <person name="Lokyitsang T."/>
            <person name="Lokyitsang Y."/>
            <person name="Lucien O."/>
            <person name="Lui A."/>
            <person name="Ma L.J."/>
            <person name="Mabbitt R."/>
            <person name="Macdonald J."/>
            <person name="Maclean C."/>
            <person name="Major J."/>
            <person name="Manning J."/>
            <person name="Marabella R."/>
            <person name="Maru K."/>
            <person name="Matthews C."/>
            <person name="Mauceli E."/>
            <person name="Mccarthy M."/>
            <person name="Mcdonough S."/>
            <person name="Mcghee T."/>
            <person name="Meldrim J."/>
            <person name="Meneus L."/>
            <person name="Mesirov J."/>
            <person name="Mihalev A."/>
            <person name="Mihova T."/>
            <person name="Mikkelsen T."/>
            <person name="Mlenga V."/>
            <person name="Moru K."/>
            <person name="Mozes J."/>
            <person name="Mulrain L."/>
            <person name="Munson G."/>
            <person name="Naylor J."/>
            <person name="Newes C."/>
            <person name="Nguyen C."/>
            <person name="Nguyen N."/>
            <person name="Nguyen T."/>
            <person name="Nicol R."/>
            <person name="Nielsen C."/>
            <person name="Nizzari M."/>
            <person name="Norbu C."/>
            <person name="Norbu N."/>
            <person name="O'donnell P."/>
            <person name="Okoawo O."/>
            <person name="O'leary S."/>
            <person name="Omotosho B."/>
            <person name="O'neill K."/>
            <person name="Osman S."/>
            <person name="Parker S."/>
            <person name="Perrin D."/>
            <person name="Phunkhang P."/>
            <person name="Piqani B."/>
            <person name="Purcell S."/>
            <person name="Rachupka T."/>
            <person name="Ramasamy U."/>
            <person name="Rameau R."/>
            <person name="Ray V."/>
            <person name="Raymond C."/>
            <person name="Retta R."/>
            <person name="Richardson S."/>
            <person name="Rise C."/>
            <person name="Rodriguez J."/>
            <person name="Rogers J."/>
            <person name="Rogov P."/>
            <person name="Rutman M."/>
            <person name="Schupbach R."/>
            <person name="Seaman C."/>
            <person name="Settipalli S."/>
            <person name="Sharpe T."/>
            <person name="Sheridan J."/>
            <person name="Sherpa N."/>
            <person name="Shi J."/>
            <person name="Smirnov S."/>
            <person name="Smith C."/>
            <person name="Sougnez C."/>
            <person name="Spencer B."/>
            <person name="Stalker J."/>
            <person name="Stange-thomann N."/>
            <person name="Stavropoulos S."/>
            <person name="Stetson K."/>
            <person name="Stone C."/>
            <person name="Stone S."/>
            <person name="Stubbs M."/>
            <person name="Talamas J."/>
            <person name="Tchuinga P."/>
            <person name="Tenzing P."/>
            <person name="Tesfaye S."/>
            <person name="Theodore J."/>
            <person name="Thoulutsang Y."/>
            <person name="Topham K."/>
            <person name="Towey S."/>
            <person name="Tsamla T."/>
            <person name="Tsomo N."/>
            <person name="Vallee D."/>
            <person name="Vassiliev H."/>
            <person name="Venkataraman V."/>
            <person name="Vinson J."/>
            <person name="Vo A."/>
            <person name="Wade C."/>
            <person name="Wang S."/>
            <person name="Wangchuk T."/>
            <person name="Wangdi T."/>
            <person name="Whittaker C."/>
            <person name="Wilkinson J."/>
            <person name="Wu Y."/>
            <person name="Wyman D."/>
            <person name="Yadav S."/>
            <person name="Yang S."/>
            <person name="Yang X."/>
            <person name="Yeager S."/>
            <person name="Yee E."/>
            <person name="Young G."/>
            <person name="Zainoun J."/>
            <person name="Zembeck L."/>
            <person name="Zimmer A."/>
            <person name="Zody M."/>
            <person name="Lander E."/>
        </authorList>
    </citation>
    <scope>NUCLEOTIDE SEQUENCE [LARGE SCALE GENOMIC DNA]</scope>
</reference>
<evidence type="ECO:0000313" key="1">
    <source>
        <dbReference type="Ensembl" id="ENSCSAVP00000015655.1"/>
    </source>
</evidence>
<dbReference type="Proteomes" id="UP000007875">
    <property type="component" value="Unassembled WGS sequence"/>
</dbReference>
<dbReference type="Ensembl" id="ENSCSAVT00000015834.1">
    <property type="protein sequence ID" value="ENSCSAVP00000015655.1"/>
    <property type="gene ID" value="ENSCSAVG00000009202.1"/>
</dbReference>
<name>H2ZDI9_CIOSA</name>
<organism evidence="1 2">
    <name type="scientific">Ciona savignyi</name>
    <name type="common">Pacific transparent sea squirt</name>
    <dbReference type="NCBI Taxonomy" id="51511"/>
    <lineage>
        <taxon>Eukaryota</taxon>
        <taxon>Metazoa</taxon>
        <taxon>Chordata</taxon>
        <taxon>Tunicata</taxon>
        <taxon>Ascidiacea</taxon>
        <taxon>Phlebobranchia</taxon>
        <taxon>Cionidae</taxon>
        <taxon>Ciona</taxon>
    </lineage>
</organism>
<dbReference type="AlphaFoldDB" id="H2ZDI9"/>
<reference evidence="1" key="3">
    <citation type="submission" date="2025-09" db="UniProtKB">
        <authorList>
            <consortium name="Ensembl"/>
        </authorList>
    </citation>
    <scope>IDENTIFICATION</scope>
</reference>
<dbReference type="InterPro" id="IPR032675">
    <property type="entry name" value="LRR_dom_sf"/>
</dbReference>
<dbReference type="SUPFAM" id="SSF52047">
    <property type="entry name" value="RNI-like"/>
    <property type="match status" value="1"/>
</dbReference>
<proteinExistence type="predicted"/>
<dbReference type="InParanoid" id="H2ZDI9"/>
<protein>
    <submittedName>
        <fullName evidence="1">Uncharacterized protein</fullName>
    </submittedName>
</protein>
<keyword evidence="2" id="KW-1185">Reference proteome</keyword>
<sequence>MLLFQKFKSKFRSITMTTVKTSPRTAADQTAREILTLLLDIREFNDADKDKDIASLLPRTMRFNNILLTDSEAHCIGRILCHREKDLDELSFSRCSLTTKRFNHIKGAVVEMKAMIGRLNIDSNNLNSVEDLCAVLHKVQNKVFMIGCFAGLAAWRYANEEETDVLQRKLDELQSPSLSIEIARGEILTARQT</sequence>
<accession>H2ZDI9</accession>
<dbReference type="GeneTree" id="ENSGT01040000241802"/>
<evidence type="ECO:0000313" key="2">
    <source>
        <dbReference type="Proteomes" id="UP000007875"/>
    </source>
</evidence>
<dbReference type="Gene3D" id="3.80.10.10">
    <property type="entry name" value="Ribonuclease Inhibitor"/>
    <property type="match status" value="1"/>
</dbReference>
<reference evidence="1" key="2">
    <citation type="submission" date="2025-08" db="UniProtKB">
        <authorList>
            <consortium name="Ensembl"/>
        </authorList>
    </citation>
    <scope>IDENTIFICATION</scope>
</reference>